<accession>A0A2A9E5X1</accession>
<dbReference type="AlphaFoldDB" id="A0A2A9E5X1"/>
<dbReference type="CDD" id="cd02116">
    <property type="entry name" value="ACT"/>
    <property type="match status" value="1"/>
</dbReference>
<feature type="region of interest" description="Disordered" evidence="1">
    <location>
        <begin position="1"/>
        <end position="20"/>
    </location>
</feature>
<keyword evidence="3" id="KW-1185">Reference proteome</keyword>
<dbReference type="RefSeq" id="WP_098454917.1">
    <property type="nucleotide sequence ID" value="NZ_PDJG01000001.1"/>
</dbReference>
<sequence length="288" mass="30349">MLGKSGRESGPHASLAASVGGWPGGGSELLDLGSTSQTLATVASIENLSAVVHIGHPAQPAPELERTLLSADRSLVLTQAVPVPSEWTWVGRTADAHGAAVVDEAGMRDCRHVLRAMGLSPRLVPTMTSLAERIQVAGDSGTLVVERSAIPHGFQELAGSDRLQQIPLIWYGLLETAGTPQEFSNPAQVWLAFGPRDDHRGSLQETLGVISAAGIDLQHLRSQRSQDGPHVFLTSFTCSDSGALHQLLGEFRARGVALRVLAVLPGQEFIPGPDALTPLWAPSAVVGR</sequence>
<gene>
    <name evidence="2" type="ORF">ATL42_1642</name>
</gene>
<reference evidence="2 3" key="1">
    <citation type="submission" date="2017-10" db="EMBL/GenBank/DDBJ databases">
        <title>Sequencing the genomes of 1000 actinobacteria strains.</title>
        <authorList>
            <person name="Klenk H.-P."/>
        </authorList>
    </citation>
    <scope>NUCLEOTIDE SEQUENCE [LARGE SCALE GENOMIC DNA]</scope>
    <source>
        <strain evidence="2 3">DSM 18966</strain>
    </source>
</reference>
<dbReference type="OrthoDB" id="3770172at2"/>
<evidence type="ECO:0008006" key="4">
    <source>
        <dbReference type="Google" id="ProtNLM"/>
    </source>
</evidence>
<feature type="compositionally biased region" description="Basic and acidic residues" evidence="1">
    <location>
        <begin position="1"/>
        <end position="10"/>
    </location>
</feature>
<comment type="caution">
    <text evidence="2">The sequence shown here is derived from an EMBL/GenBank/DDBJ whole genome shotgun (WGS) entry which is preliminary data.</text>
</comment>
<dbReference type="SUPFAM" id="SSF55021">
    <property type="entry name" value="ACT-like"/>
    <property type="match status" value="1"/>
</dbReference>
<name>A0A2A9E5X1_9MICO</name>
<dbReference type="EMBL" id="PDJG01000001">
    <property type="protein sequence ID" value="PFG33755.1"/>
    <property type="molecule type" value="Genomic_DNA"/>
</dbReference>
<proteinExistence type="predicted"/>
<dbReference type="Proteomes" id="UP000225548">
    <property type="component" value="Unassembled WGS sequence"/>
</dbReference>
<dbReference type="Gene3D" id="3.30.70.260">
    <property type="match status" value="1"/>
</dbReference>
<evidence type="ECO:0000256" key="1">
    <source>
        <dbReference type="SAM" id="MobiDB-lite"/>
    </source>
</evidence>
<organism evidence="2 3">
    <name type="scientific">Sanguibacter antarcticus</name>
    <dbReference type="NCBI Taxonomy" id="372484"/>
    <lineage>
        <taxon>Bacteria</taxon>
        <taxon>Bacillati</taxon>
        <taxon>Actinomycetota</taxon>
        <taxon>Actinomycetes</taxon>
        <taxon>Micrococcales</taxon>
        <taxon>Sanguibacteraceae</taxon>
        <taxon>Sanguibacter</taxon>
    </lineage>
</organism>
<evidence type="ECO:0000313" key="3">
    <source>
        <dbReference type="Proteomes" id="UP000225548"/>
    </source>
</evidence>
<evidence type="ECO:0000313" key="2">
    <source>
        <dbReference type="EMBL" id="PFG33755.1"/>
    </source>
</evidence>
<dbReference type="InterPro" id="IPR045865">
    <property type="entry name" value="ACT-like_dom_sf"/>
</dbReference>
<protein>
    <recommendedName>
        <fullName evidence="4">Prephenate dehydratase</fullName>
    </recommendedName>
</protein>